<protein>
    <recommendedName>
        <fullName evidence="4">Chromo domain-containing protein</fullName>
    </recommendedName>
</protein>
<dbReference type="Gene3D" id="2.40.50.40">
    <property type="match status" value="2"/>
</dbReference>
<dbReference type="InParanoid" id="E4Y0K3"/>
<evidence type="ECO:0000313" key="6">
    <source>
        <dbReference type="Proteomes" id="UP000001307"/>
    </source>
</evidence>
<dbReference type="SUPFAM" id="SSF54160">
    <property type="entry name" value="Chromo domain-like"/>
    <property type="match status" value="2"/>
</dbReference>
<keyword evidence="2" id="KW-0539">Nucleus</keyword>
<dbReference type="InterPro" id="IPR000953">
    <property type="entry name" value="Chromo/chromo_shadow_dom"/>
</dbReference>
<proteinExistence type="predicted"/>
<dbReference type="InterPro" id="IPR051219">
    <property type="entry name" value="Heterochromatin_chromo-domain"/>
</dbReference>
<feature type="domain" description="Chromo" evidence="4">
    <location>
        <begin position="17"/>
        <end position="75"/>
    </location>
</feature>
<dbReference type="Pfam" id="PF00385">
    <property type="entry name" value="Chromo"/>
    <property type="match status" value="1"/>
</dbReference>
<evidence type="ECO:0000259" key="4">
    <source>
        <dbReference type="PROSITE" id="PS50013"/>
    </source>
</evidence>
<dbReference type="FunCoup" id="E4Y0K3">
    <property type="interactions" value="189"/>
</dbReference>
<accession>E4Y0K3</accession>
<evidence type="ECO:0000256" key="2">
    <source>
        <dbReference type="ARBA" id="ARBA00023242"/>
    </source>
</evidence>
<dbReference type="Pfam" id="PF01393">
    <property type="entry name" value="Chromo_shadow"/>
    <property type="match status" value="1"/>
</dbReference>
<dbReference type="PANTHER" id="PTHR22812">
    <property type="entry name" value="CHROMOBOX PROTEIN"/>
    <property type="match status" value="1"/>
</dbReference>
<dbReference type="InterPro" id="IPR017984">
    <property type="entry name" value="Chromo_dom_subgr"/>
</dbReference>
<feature type="compositionally biased region" description="Basic and acidic residues" evidence="3">
    <location>
        <begin position="65"/>
        <end position="75"/>
    </location>
</feature>
<feature type="domain" description="Chromo" evidence="4">
    <location>
        <begin position="123"/>
        <end position="195"/>
    </location>
</feature>
<dbReference type="Proteomes" id="UP000001307">
    <property type="component" value="Unassembled WGS sequence"/>
</dbReference>
<dbReference type="InterPro" id="IPR016197">
    <property type="entry name" value="Chromo-like_dom_sf"/>
</dbReference>
<dbReference type="SMART" id="SM00298">
    <property type="entry name" value="CHROMO"/>
    <property type="match status" value="1"/>
</dbReference>
<dbReference type="CDD" id="cd00024">
    <property type="entry name" value="CD_CSD"/>
    <property type="match status" value="1"/>
</dbReference>
<dbReference type="EMBL" id="FN653506">
    <property type="protein sequence ID" value="CBY15411.1"/>
    <property type="molecule type" value="Genomic_DNA"/>
</dbReference>
<dbReference type="GO" id="GO:0000792">
    <property type="term" value="C:heterochromatin"/>
    <property type="evidence" value="ECO:0007669"/>
    <property type="project" value="UniProtKB-ARBA"/>
</dbReference>
<dbReference type="PROSITE" id="PS50013">
    <property type="entry name" value="CHROMO_2"/>
    <property type="match status" value="2"/>
</dbReference>
<dbReference type="InterPro" id="IPR008251">
    <property type="entry name" value="Chromo_shadow_dom"/>
</dbReference>
<keyword evidence="6" id="KW-1185">Reference proteome</keyword>
<reference evidence="5 6" key="1">
    <citation type="journal article" date="2010" name="Science">
        <title>Plasticity of animal genome architecture unmasked by rapid evolution of a pelagic tunicate.</title>
        <authorList>
            <person name="Denoeud F."/>
            <person name="Henriet S."/>
            <person name="Mungpakdee S."/>
            <person name="Aury J.M."/>
            <person name="Da Silva C."/>
            <person name="Brinkmann H."/>
            <person name="Mikhaleva J."/>
            <person name="Olsen L.C."/>
            <person name="Jubin C."/>
            <person name="Canestro C."/>
            <person name="Bouquet J.M."/>
            <person name="Danks G."/>
            <person name="Poulain J."/>
            <person name="Campsteijn C."/>
            <person name="Adamski M."/>
            <person name="Cross I."/>
            <person name="Yadetie F."/>
            <person name="Muffato M."/>
            <person name="Louis A."/>
            <person name="Butcher S."/>
            <person name="Tsagkogeorga G."/>
            <person name="Konrad A."/>
            <person name="Singh S."/>
            <person name="Jensen M.F."/>
            <person name="Cong E.H."/>
            <person name="Eikeseth-Otteraa H."/>
            <person name="Noel B."/>
            <person name="Anthouard V."/>
            <person name="Porcel B.M."/>
            <person name="Kachouri-Lafond R."/>
            <person name="Nishino A."/>
            <person name="Ugolini M."/>
            <person name="Chourrout P."/>
            <person name="Nishida H."/>
            <person name="Aasland R."/>
            <person name="Huzurbazar S."/>
            <person name="Westhof E."/>
            <person name="Delsuc F."/>
            <person name="Lehrach H."/>
            <person name="Reinhardt R."/>
            <person name="Weissenbach J."/>
            <person name="Roy S.W."/>
            <person name="Artiguenave F."/>
            <person name="Postlethwait J.H."/>
            <person name="Manak J.R."/>
            <person name="Thompson E.M."/>
            <person name="Jaillon O."/>
            <person name="Du Pasquier L."/>
            <person name="Boudinot P."/>
            <person name="Liberles D.A."/>
            <person name="Volff J.N."/>
            <person name="Philippe H."/>
            <person name="Lenhard B."/>
            <person name="Roest Crollius H."/>
            <person name="Wincker P."/>
            <person name="Chourrout D."/>
        </authorList>
    </citation>
    <scope>NUCLEOTIDE SEQUENCE [LARGE SCALE GENOMIC DNA]</scope>
</reference>
<dbReference type="SMART" id="SM00300">
    <property type="entry name" value="ChSh"/>
    <property type="match status" value="1"/>
</dbReference>
<organism evidence="5 6">
    <name type="scientific">Oikopleura dioica</name>
    <name type="common">Tunicate</name>
    <dbReference type="NCBI Taxonomy" id="34765"/>
    <lineage>
        <taxon>Eukaryota</taxon>
        <taxon>Metazoa</taxon>
        <taxon>Chordata</taxon>
        <taxon>Tunicata</taxon>
        <taxon>Appendicularia</taxon>
        <taxon>Copelata</taxon>
        <taxon>Oikopleuridae</taxon>
        <taxon>Oikopleura</taxon>
    </lineage>
</organism>
<evidence type="ECO:0000256" key="3">
    <source>
        <dbReference type="SAM" id="MobiDB-lite"/>
    </source>
</evidence>
<evidence type="ECO:0000256" key="1">
    <source>
        <dbReference type="ARBA" id="ARBA00004123"/>
    </source>
</evidence>
<dbReference type="CDD" id="cd00034">
    <property type="entry name" value="CSD"/>
    <property type="match status" value="1"/>
</dbReference>
<dbReference type="OrthoDB" id="433924at2759"/>
<gene>
    <name evidence="5" type="ORF">GSOID_T00012328001</name>
</gene>
<name>E4Y0K3_OIKDI</name>
<dbReference type="InterPro" id="IPR023780">
    <property type="entry name" value="Chromo_domain"/>
</dbReference>
<dbReference type="InterPro" id="IPR023779">
    <property type="entry name" value="Chromodomain_CS"/>
</dbReference>
<sequence length="209" mass="24182">MAETKPEEPEVMIEDEFEVEKILNERTYRGKTQYLIRWRGYEAEDDTWEPVENLDCPGIIKTWEDDKKTEEEMKTSARKKKEAESLNEDGTVKEESKYSRKRTGGTLLETIDLTTKKGFSRGLVPERIIGAATVMDRSTDDIAKSAARGEELVFLIKWENSEKADLVSSKEAKAKCPHLVFQFYEERIVWENQKNRLTPDDDQEAGTSY</sequence>
<dbReference type="GO" id="GO:0005634">
    <property type="term" value="C:nucleus"/>
    <property type="evidence" value="ECO:0007669"/>
    <property type="project" value="UniProtKB-SubCell"/>
</dbReference>
<comment type="subcellular location">
    <subcellularLocation>
        <location evidence="1">Nucleus</location>
    </subcellularLocation>
</comment>
<dbReference type="AlphaFoldDB" id="E4Y0K3"/>
<feature type="region of interest" description="Disordered" evidence="3">
    <location>
        <begin position="65"/>
        <end position="99"/>
    </location>
</feature>
<dbReference type="PROSITE" id="PS00598">
    <property type="entry name" value="CHROMO_1"/>
    <property type="match status" value="1"/>
</dbReference>
<dbReference type="PRINTS" id="PR00504">
    <property type="entry name" value="CHROMODOMAIN"/>
</dbReference>
<evidence type="ECO:0000313" key="5">
    <source>
        <dbReference type="EMBL" id="CBY15411.1"/>
    </source>
</evidence>